<evidence type="ECO:0000313" key="4">
    <source>
        <dbReference type="Proteomes" id="UP000269317"/>
    </source>
</evidence>
<accession>A0A3R9IAM7</accession>
<evidence type="ECO:0000313" key="3">
    <source>
        <dbReference type="EMBL" id="RSI09232.1"/>
    </source>
</evidence>
<evidence type="ECO:0000313" key="5">
    <source>
        <dbReference type="Proteomes" id="UP000509410"/>
    </source>
</evidence>
<dbReference type="EMBL" id="RJML01000006">
    <property type="protein sequence ID" value="RSI09232.1"/>
    <property type="molecule type" value="Genomic_DNA"/>
</dbReference>
<dbReference type="AlphaFoldDB" id="A0A3R9IAM7"/>
<dbReference type="EMBL" id="CP040556">
    <property type="protein sequence ID" value="QLB52150.1"/>
    <property type="molecule type" value="Genomic_DNA"/>
</dbReference>
<reference evidence="3 4" key="1">
    <citation type="submission" date="2018-11" db="EMBL/GenBank/DDBJ databases">
        <title>Species Designations Belie Phenotypic and Genotypic Heterogeneity in Oral Streptococci.</title>
        <authorList>
            <person name="Velsko I."/>
        </authorList>
    </citation>
    <scope>NUCLEOTIDE SEQUENCE [LARGE SCALE GENOMIC DNA]</scope>
    <source>
        <strain evidence="3 4">KLC03</strain>
    </source>
</reference>
<dbReference type="Proteomes" id="UP000269317">
    <property type="component" value="Unassembled WGS sequence"/>
</dbReference>
<dbReference type="Proteomes" id="UP000509410">
    <property type="component" value="Chromosome"/>
</dbReference>
<protein>
    <submittedName>
        <fullName evidence="2">TIGR04197 family type VII secretion effector</fullName>
    </submittedName>
</protein>
<evidence type="ECO:0000256" key="1">
    <source>
        <dbReference type="SAM" id="MobiDB-lite"/>
    </source>
</evidence>
<dbReference type="RefSeq" id="WP_002930685.1">
    <property type="nucleotide sequence ID" value="NZ_CP071428.1"/>
</dbReference>
<proteinExistence type="predicted"/>
<sequence length="90" mass="9416">MSEIKSSMSDAQNYATKIKQGSSNLSGIGQAQQDDKTTVSGNSNAHEAMKASQVARQGISNALSEMVTNIHSVAGEFEAVDQQIAESVNG</sequence>
<name>A0A3R9IAM7_STRSA</name>
<dbReference type="InterPro" id="IPR021477">
    <property type="entry name" value="TVIIS_effector_SACOL2603_fam"/>
</dbReference>
<gene>
    <name evidence="3" type="ORF">D8887_08455</name>
    <name evidence="2" type="ORF">FFV08_05580</name>
</gene>
<feature type="compositionally biased region" description="Polar residues" evidence="1">
    <location>
        <begin position="1"/>
        <end position="45"/>
    </location>
</feature>
<reference evidence="2 5" key="2">
    <citation type="submission" date="2019-05" db="EMBL/GenBank/DDBJ databases">
        <title>The organization of the Streptococcus sanguinis genomes.</title>
        <authorList>
            <person name="Wu C.H."/>
            <person name="Chen Y.Y.M."/>
            <person name="Wang H.Y."/>
        </authorList>
    </citation>
    <scope>NUCLEOTIDE SEQUENCE [LARGE SCALE GENOMIC DNA]</scope>
    <source>
        <strain evidence="2 5">CGMH010</strain>
    </source>
</reference>
<organism evidence="3 4">
    <name type="scientific">Streptococcus sanguinis</name>
    <dbReference type="NCBI Taxonomy" id="1305"/>
    <lineage>
        <taxon>Bacteria</taxon>
        <taxon>Bacillati</taxon>
        <taxon>Bacillota</taxon>
        <taxon>Bacilli</taxon>
        <taxon>Lactobacillales</taxon>
        <taxon>Streptococcaceae</taxon>
        <taxon>Streptococcus</taxon>
    </lineage>
</organism>
<dbReference type="NCBIfam" id="TIGR04197">
    <property type="entry name" value="T7SS_SACOL2603"/>
    <property type="match status" value="1"/>
</dbReference>
<evidence type="ECO:0000313" key="2">
    <source>
        <dbReference type="EMBL" id="QLB52150.1"/>
    </source>
</evidence>
<feature type="region of interest" description="Disordered" evidence="1">
    <location>
        <begin position="1"/>
        <end position="54"/>
    </location>
</feature>